<dbReference type="PANTHER" id="PTHR32309">
    <property type="entry name" value="TYROSINE-PROTEIN KINASE"/>
    <property type="match status" value="1"/>
</dbReference>
<reference evidence="11" key="1">
    <citation type="journal article" date="2019" name="Int. J. Syst. Evol. Microbiol.">
        <title>The Global Catalogue of Microorganisms (GCM) 10K type strain sequencing project: providing services to taxonomists for standard genome sequencing and annotation.</title>
        <authorList>
            <consortium name="The Broad Institute Genomics Platform"/>
            <consortium name="The Broad Institute Genome Sequencing Center for Infectious Disease"/>
            <person name="Wu L."/>
            <person name="Ma J."/>
        </authorList>
    </citation>
    <scope>NUCLEOTIDE SEQUENCE [LARGE SCALE GENOMIC DNA]</scope>
    <source>
        <strain evidence="11">CGMCC 1.3240</strain>
    </source>
</reference>
<sequence length="250" mass="28134">MELKQFWSIVRKNIWMILVFVIISGTVTGIYSYYFLDKKYEASTKLIVNQNMDTATLNRIDINTINSNIQLVKTYKEIIKTPRIMSKVVAQFPDLKLTEDDLIRKVSVTSVNDTQVMSVTATDLSYRKATSIVNAVAQVFQKEIPTLMKVDNVNILNMANPNDKPAPVSPKPSLNIVISIILSLMVGLSSVFLIHYLDDTVKSETDVEQILGLPTLSLVPRMRKADKVSLKNKQTVTKPIRGEKNVTLDT</sequence>
<feature type="domain" description="Polysaccharide chain length determinant N-terminal" evidence="8">
    <location>
        <begin position="2"/>
        <end position="91"/>
    </location>
</feature>
<evidence type="ECO:0000256" key="6">
    <source>
        <dbReference type="ARBA" id="ARBA00023136"/>
    </source>
</evidence>
<evidence type="ECO:0000256" key="1">
    <source>
        <dbReference type="ARBA" id="ARBA00004651"/>
    </source>
</evidence>
<evidence type="ECO:0000256" key="5">
    <source>
        <dbReference type="ARBA" id="ARBA00022989"/>
    </source>
</evidence>
<evidence type="ECO:0000256" key="3">
    <source>
        <dbReference type="ARBA" id="ARBA00022475"/>
    </source>
</evidence>
<feature type="transmembrane region" description="Helical" evidence="7">
    <location>
        <begin position="174"/>
        <end position="197"/>
    </location>
</feature>
<evidence type="ECO:0000256" key="2">
    <source>
        <dbReference type="ARBA" id="ARBA00006683"/>
    </source>
</evidence>
<keyword evidence="6 7" id="KW-0472">Membrane</keyword>
<dbReference type="RefSeq" id="WP_379188412.1">
    <property type="nucleotide sequence ID" value="NZ_JBHSOW010000042.1"/>
</dbReference>
<feature type="transmembrane region" description="Helical" evidence="7">
    <location>
        <begin position="14"/>
        <end position="36"/>
    </location>
</feature>
<dbReference type="Proteomes" id="UP001596047">
    <property type="component" value="Unassembled WGS sequence"/>
</dbReference>
<dbReference type="InterPro" id="IPR050445">
    <property type="entry name" value="Bact_polysacc_biosynth/exp"/>
</dbReference>
<keyword evidence="4 7" id="KW-0812">Transmembrane</keyword>
<comment type="subcellular location">
    <subcellularLocation>
        <location evidence="1">Cell membrane</location>
        <topology evidence="1">Multi-pass membrane protein</topology>
    </subcellularLocation>
</comment>
<evidence type="ECO:0000313" key="11">
    <source>
        <dbReference type="Proteomes" id="UP001596047"/>
    </source>
</evidence>
<gene>
    <name evidence="10" type="ORF">ACFPYJ_12180</name>
</gene>
<dbReference type="InterPro" id="IPR032807">
    <property type="entry name" value="GNVR"/>
</dbReference>
<feature type="domain" description="Tyrosine-protein kinase G-rich" evidence="9">
    <location>
        <begin position="141"/>
        <end position="193"/>
    </location>
</feature>
<dbReference type="Pfam" id="PF02706">
    <property type="entry name" value="Wzz"/>
    <property type="match status" value="1"/>
</dbReference>
<name>A0ABW0VVL4_9BACL</name>
<evidence type="ECO:0000256" key="7">
    <source>
        <dbReference type="SAM" id="Phobius"/>
    </source>
</evidence>
<evidence type="ECO:0000259" key="8">
    <source>
        <dbReference type="Pfam" id="PF02706"/>
    </source>
</evidence>
<dbReference type="InterPro" id="IPR003856">
    <property type="entry name" value="LPS_length_determ_N"/>
</dbReference>
<dbReference type="Pfam" id="PF13807">
    <property type="entry name" value="GNVR"/>
    <property type="match status" value="1"/>
</dbReference>
<protein>
    <submittedName>
        <fullName evidence="10">YveK family protein</fullName>
    </submittedName>
</protein>
<keyword evidence="11" id="KW-1185">Reference proteome</keyword>
<proteinExistence type="inferred from homology"/>
<keyword evidence="3" id="KW-1003">Cell membrane</keyword>
<evidence type="ECO:0000256" key="4">
    <source>
        <dbReference type="ARBA" id="ARBA00022692"/>
    </source>
</evidence>
<accession>A0ABW0VVL4</accession>
<comment type="similarity">
    <text evidence="2">Belongs to the CpsC/CapA family.</text>
</comment>
<evidence type="ECO:0000259" key="9">
    <source>
        <dbReference type="Pfam" id="PF13807"/>
    </source>
</evidence>
<dbReference type="PANTHER" id="PTHR32309:SF13">
    <property type="entry name" value="FERRIC ENTEROBACTIN TRANSPORT PROTEIN FEPE"/>
    <property type="match status" value="1"/>
</dbReference>
<evidence type="ECO:0000313" key="10">
    <source>
        <dbReference type="EMBL" id="MFC5649867.1"/>
    </source>
</evidence>
<comment type="caution">
    <text evidence="10">The sequence shown here is derived from an EMBL/GenBank/DDBJ whole genome shotgun (WGS) entry which is preliminary data.</text>
</comment>
<keyword evidence="5 7" id="KW-1133">Transmembrane helix</keyword>
<dbReference type="EMBL" id="JBHSOW010000042">
    <property type="protein sequence ID" value="MFC5649867.1"/>
    <property type="molecule type" value="Genomic_DNA"/>
</dbReference>
<organism evidence="10 11">
    <name type="scientific">Paenibacillus solisilvae</name>
    <dbReference type="NCBI Taxonomy" id="2486751"/>
    <lineage>
        <taxon>Bacteria</taxon>
        <taxon>Bacillati</taxon>
        <taxon>Bacillota</taxon>
        <taxon>Bacilli</taxon>
        <taxon>Bacillales</taxon>
        <taxon>Paenibacillaceae</taxon>
        <taxon>Paenibacillus</taxon>
    </lineage>
</organism>